<feature type="transmembrane region" description="Helical" evidence="1">
    <location>
        <begin position="173"/>
        <end position="192"/>
    </location>
</feature>
<dbReference type="AlphaFoldDB" id="A0AAN7CTJ9"/>
<feature type="transmembrane region" description="Helical" evidence="1">
    <location>
        <begin position="37"/>
        <end position="54"/>
    </location>
</feature>
<accession>A0AAN7CTJ9</accession>
<proteinExistence type="predicted"/>
<feature type="transmembrane region" description="Helical" evidence="1">
    <location>
        <begin position="66"/>
        <end position="87"/>
    </location>
</feature>
<organism evidence="2 3">
    <name type="scientific">Corynascus novoguineensis</name>
    <dbReference type="NCBI Taxonomy" id="1126955"/>
    <lineage>
        <taxon>Eukaryota</taxon>
        <taxon>Fungi</taxon>
        <taxon>Dikarya</taxon>
        <taxon>Ascomycota</taxon>
        <taxon>Pezizomycotina</taxon>
        <taxon>Sordariomycetes</taxon>
        <taxon>Sordariomycetidae</taxon>
        <taxon>Sordariales</taxon>
        <taxon>Chaetomiaceae</taxon>
        <taxon>Corynascus</taxon>
    </lineage>
</organism>
<evidence type="ECO:0000313" key="2">
    <source>
        <dbReference type="EMBL" id="KAK4248094.1"/>
    </source>
</evidence>
<keyword evidence="1" id="KW-0472">Membrane</keyword>
<dbReference type="EMBL" id="MU857643">
    <property type="protein sequence ID" value="KAK4248094.1"/>
    <property type="molecule type" value="Genomic_DNA"/>
</dbReference>
<evidence type="ECO:0000313" key="3">
    <source>
        <dbReference type="Proteomes" id="UP001303647"/>
    </source>
</evidence>
<sequence>MSLAQSPVTSIPHLHDGACSAAPRSQQPLWCSLKQEISVTLPMLLHILWVLLIRRRPTSWPDTAEAAARIVLACFEASAMLAAIPLWLVLPGALFAVWAGACAVVVAVACWMLKGDDIAGRTYRFNVGESGGWIKGQEAEDEKWMFVGGMGMSSRHCHEKTLPALSRLFNRPVTCICMSTYGILFDMMAMVLQRCVPMPSQARRTLYTQMRCALLDDSVDRCVVLCHNDGAVLVSQAVTQLCADLPPERLGKLEVYTFGAAASEFVVPPRNTITVMDSKPVRQNEDRINDQLGIHLEHFAMPSDPFAQMGVLHSVRRDMERRLCGSVFILNDTNHPRSQECSRGVAKWACLGLAMEEYLVALFPSQMVPDSTAATHYCGLGDVVAINRKCAEEDEIAPMGNYHAASPVRNGGKRLSWMGLADTAKHKNGMSAGMAGLEMARKACEKSTGSKGSEVSRLGRYVALEGLGGTDQMFH</sequence>
<keyword evidence="1" id="KW-0812">Transmembrane</keyword>
<keyword evidence="1" id="KW-1133">Transmembrane helix</keyword>
<protein>
    <submittedName>
        <fullName evidence="2">Uncharacterized protein</fullName>
    </submittedName>
</protein>
<keyword evidence="3" id="KW-1185">Reference proteome</keyword>
<name>A0AAN7CTJ9_9PEZI</name>
<comment type="caution">
    <text evidence="2">The sequence shown here is derived from an EMBL/GenBank/DDBJ whole genome shotgun (WGS) entry which is preliminary data.</text>
</comment>
<reference evidence="2" key="1">
    <citation type="journal article" date="2023" name="Mol. Phylogenet. Evol.">
        <title>Genome-scale phylogeny and comparative genomics of the fungal order Sordariales.</title>
        <authorList>
            <person name="Hensen N."/>
            <person name="Bonometti L."/>
            <person name="Westerberg I."/>
            <person name="Brannstrom I.O."/>
            <person name="Guillou S."/>
            <person name="Cros-Aarteil S."/>
            <person name="Calhoun S."/>
            <person name="Haridas S."/>
            <person name="Kuo A."/>
            <person name="Mondo S."/>
            <person name="Pangilinan J."/>
            <person name="Riley R."/>
            <person name="LaButti K."/>
            <person name="Andreopoulos B."/>
            <person name="Lipzen A."/>
            <person name="Chen C."/>
            <person name="Yan M."/>
            <person name="Daum C."/>
            <person name="Ng V."/>
            <person name="Clum A."/>
            <person name="Steindorff A."/>
            <person name="Ohm R.A."/>
            <person name="Martin F."/>
            <person name="Silar P."/>
            <person name="Natvig D.O."/>
            <person name="Lalanne C."/>
            <person name="Gautier V."/>
            <person name="Ament-Velasquez S.L."/>
            <person name="Kruys A."/>
            <person name="Hutchinson M.I."/>
            <person name="Powell A.J."/>
            <person name="Barry K."/>
            <person name="Miller A.N."/>
            <person name="Grigoriev I.V."/>
            <person name="Debuchy R."/>
            <person name="Gladieux P."/>
            <person name="Hiltunen Thoren M."/>
            <person name="Johannesson H."/>
        </authorList>
    </citation>
    <scope>NUCLEOTIDE SEQUENCE</scope>
    <source>
        <strain evidence="2">CBS 359.72</strain>
    </source>
</reference>
<reference evidence="2" key="2">
    <citation type="submission" date="2023-05" db="EMBL/GenBank/DDBJ databases">
        <authorList>
            <consortium name="Lawrence Berkeley National Laboratory"/>
            <person name="Steindorff A."/>
            <person name="Hensen N."/>
            <person name="Bonometti L."/>
            <person name="Westerberg I."/>
            <person name="Brannstrom I.O."/>
            <person name="Guillou S."/>
            <person name="Cros-Aarteil S."/>
            <person name="Calhoun S."/>
            <person name="Haridas S."/>
            <person name="Kuo A."/>
            <person name="Mondo S."/>
            <person name="Pangilinan J."/>
            <person name="Riley R."/>
            <person name="Labutti K."/>
            <person name="Andreopoulos B."/>
            <person name="Lipzen A."/>
            <person name="Chen C."/>
            <person name="Yanf M."/>
            <person name="Daum C."/>
            <person name="Ng V."/>
            <person name="Clum A."/>
            <person name="Ohm R."/>
            <person name="Martin F."/>
            <person name="Silar P."/>
            <person name="Natvig D."/>
            <person name="Lalanne C."/>
            <person name="Gautier V."/>
            <person name="Ament-Velasquez S.L."/>
            <person name="Kruys A."/>
            <person name="Hutchinson M.I."/>
            <person name="Powell A.J."/>
            <person name="Barry K."/>
            <person name="Miller A.N."/>
            <person name="Grigoriev I.V."/>
            <person name="Debuchy R."/>
            <person name="Gladieux P."/>
            <person name="Thoren M.H."/>
            <person name="Johannesson H."/>
        </authorList>
    </citation>
    <scope>NUCLEOTIDE SEQUENCE</scope>
    <source>
        <strain evidence="2">CBS 359.72</strain>
    </source>
</reference>
<gene>
    <name evidence="2" type="ORF">C7999DRAFT_40723</name>
</gene>
<dbReference type="PANTHER" id="PTHR42044">
    <property type="entry name" value="DUF676 DOMAIN-CONTAINING PROTEIN-RELATED"/>
    <property type="match status" value="1"/>
</dbReference>
<feature type="transmembrane region" description="Helical" evidence="1">
    <location>
        <begin position="93"/>
        <end position="113"/>
    </location>
</feature>
<dbReference type="PANTHER" id="PTHR42044:SF2">
    <property type="entry name" value="DUF676 DOMAIN-CONTAINING PROTEIN"/>
    <property type="match status" value="1"/>
</dbReference>
<dbReference type="Proteomes" id="UP001303647">
    <property type="component" value="Unassembled WGS sequence"/>
</dbReference>
<evidence type="ECO:0000256" key="1">
    <source>
        <dbReference type="SAM" id="Phobius"/>
    </source>
</evidence>